<evidence type="ECO:0000259" key="3">
    <source>
        <dbReference type="Pfam" id="PF20434"/>
    </source>
</evidence>
<dbReference type="PANTHER" id="PTHR48081:SF13">
    <property type="entry name" value="ALPHA_BETA HYDROLASE"/>
    <property type="match status" value="1"/>
</dbReference>
<dbReference type="eggNOG" id="COG0657">
    <property type="taxonomic scope" value="Bacteria"/>
</dbReference>
<proteinExistence type="predicted"/>
<dbReference type="AlphaFoldDB" id="F6CV34"/>
<dbReference type="InterPro" id="IPR049492">
    <property type="entry name" value="BD-FAE-like_dom"/>
</dbReference>
<dbReference type="SUPFAM" id="SSF53474">
    <property type="entry name" value="alpha/beta-Hydrolases"/>
    <property type="match status" value="1"/>
</dbReference>
<dbReference type="InterPro" id="IPR050300">
    <property type="entry name" value="GDXG_lipolytic_enzyme"/>
</dbReference>
<organism evidence="4 5">
    <name type="scientific">Marinomonas posidonica (strain CECT 7376 / NCIMB 14433 / IVIA-Po-181)</name>
    <dbReference type="NCBI Taxonomy" id="491952"/>
    <lineage>
        <taxon>Bacteria</taxon>
        <taxon>Pseudomonadati</taxon>
        <taxon>Pseudomonadota</taxon>
        <taxon>Gammaproteobacteria</taxon>
        <taxon>Oceanospirillales</taxon>
        <taxon>Oceanospirillaceae</taxon>
        <taxon>Marinomonas</taxon>
    </lineage>
</organism>
<accession>F6CV34</accession>
<dbReference type="EMBL" id="CP002771">
    <property type="protein sequence ID" value="AEF56454.1"/>
    <property type="molecule type" value="Genomic_DNA"/>
</dbReference>
<reference evidence="4 5" key="1">
    <citation type="journal article" date="2012" name="Stand. Genomic Sci.">
        <title>Complete genome sequence of Marinomonas posidonica type strain (IVIA-Po-181(T)).</title>
        <authorList>
            <person name="Lucas-Elio P."/>
            <person name="Goodwin L."/>
            <person name="Woyke T."/>
            <person name="Pitluck S."/>
            <person name="Nolan M."/>
            <person name="Kyrpides N.C."/>
            <person name="Detter J.C."/>
            <person name="Copeland A."/>
            <person name="Lu M."/>
            <person name="Bruce D."/>
            <person name="Detter C."/>
            <person name="Tapia R."/>
            <person name="Han S."/>
            <person name="Land M.L."/>
            <person name="Ivanova N."/>
            <person name="Mikhailova N."/>
            <person name="Johnston A.W."/>
            <person name="Sanchez-Amat A."/>
        </authorList>
    </citation>
    <scope>NUCLEOTIDE SEQUENCE [LARGE SCALE GENOMIC DNA]</scope>
    <source>
        <strain evidence="5">CECT 7376 / NCIMB 14433 / IVIA-Po-181</strain>
    </source>
</reference>
<feature type="signal peptide" evidence="2">
    <location>
        <begin position="1"/>
        <end position="18"/>
    </location>
</feature>
<sequence length="337" mass="37218">MKPFWSLLALSIGLNAWAAAPIIPAEPASYDDFPYSRVVIDGMESLDAKRLRRSLNTVFNVTYAHKSGRDLKLHIIRPVLREALGEKAATTTFPIIVYVQGSAWFKQDLGLSMAQLSRFAERGYVVAMVEYRPSPVAPFPAQVEDTKSAIHFIAEHAEEYYGDANNIIVWGDSSGGHTAAMVGATLDTRDFDDVSKSAIKLKAVIDYYGPTALDQMNEEPSTYDHIQANSPEGMLLGGVNVLNNRDKAKLASPMHYISANEDMPPFLILHGDKDRLVPFGQSVKLFARLQQDGHQARLIRLHGADHGRAPFWQDEVLNIVDQFIQEALATGPRGAQG</sequence>
<protein>
    <submittedName>
        <fullName evidence="4">Esterase</fullName>
    </submittedName>
</protein>
<keyword evidence="2" id="KW-0732">Signal</keyword>
<dbReference type="Gene3D" id="3.40.50.1820">
    <property type="entry name" value="alpha/beta hydrolase"/>
    <property type="match status" value="1"/>
</dbReference>
<dbReference type="RefSeq" id="WP_013797920.1">
    <property type="nucleotide sequence ID" value="NC_015559.1"/>
</dbReference>
<dbReference type="OrthoDB" id="9771666at2"/>
<gene>
    <name evidence="4" type="ordered locus">Mar181_3438</name>
</gene>
<dbReference type="HOGENOM" id="CLU_012494_4_0_6"/>
<evidence type="ECO:0000256" key="1">
    <source>
        <dbReference type="ARBA" id="ARBA00022801"/>
    </source>
</evidence>
<dbReference type="GO" id="GO:0016787">
    <property type="term" value="F:hydrolase activity"/>
    <property type="evidence" value="ECO:0007669"/>
    <property type="project" value="UniProtKB-KW"/>
</dbReference>
<dbReference type="Proteomes" id="UP000009230">
    <property type="component" value="Chromosome"/>
</dbReference>
<dbReference type="Pfam" id="PF20434">
    <property type="entry name" value="BD-FAE"/>
    <property type="match status" value="1"/>
</dbReference>
<dbReference type="InterPro" id="IPR029058">
    <property type="entry name" value="AB_hydrolase_fold"/>
</dbReference>
<evidence type="ECO:0000256" key="2">
    <source>
        <dbReference type="SAM" id="SignalP"/>
    </source>
</evidence>
<dbReference type="STRING" id="491952.Mar181_3438"/>
<evidence type="ECO:0000313" key="4">
    <source>
        <dbReference type="EMBL" id="AEF56454.1"/>
    </source>
</evidence>
<dbReference type="PANTHER" id="PTHR48081">
    <property type="entry name" value="AB HYDROLASE SUPERFAMILY PROTEIN C4A8.06C"/>
    <property type="match status" value="1"/>
</dbReference>
<keyword evidence="5" id="KW-1185">Reference proteome</keyword>
<feature type="chain" id="PRO_5003338660" evidence="2">
    <location>
        <begin position="19"/>
        <end position="337"/>
    </location>
</feature>
<keyword evidence="1" id="KW-0378">Hydrolase</keyword>
<name>F6CV34_MARPP</name>
<evidence type="ECO:0000313" key="5">
    <source>
        <dbReference type="Proteomes" id="UP000009230"/>
    </source>
</evidence>
<dbReference type="KEGG" id="mpc:Mar181_3438"/>
<feature type="domain" description="BD-FAE-like" evidence="3">
    <location>
        <begin position="87"/>
        <end position="289"/>
    </location>
</feature>